<proteinExistence type="predicted"/>
<protein>
    <submittedName>
        <fullName evidence="1">Uncharacterized protein</fullName>
    </submittedName>
</protein>
<sequence>MERKAGDLWKNVSRHVLLVLLQHFSPNIAICEEYAWPLRLRYWGVPNNTESNSILFSYFRALLAFVQQLTS</sequence>
<comment type="caution">
    <text evidence="1">The sequence shown here is derived from an EMBL/GenBank/DDBJ whole genome shotgun (WGS) entry which is preliminary data.</text>
</comment>
<dbReference type="GeneID" id="66107743"/>
<dbReference type="EMBL" id="MU250526">
    <property type="protein sequence ID" value="KAG7450848.1"/>
    <property type="molecule type" value="Genomic_DNA"/>
</dbReference>
<evidence type="ECO:0000313" key="1">
    <source>
        <dbReference type="EMBL" id="KAG7450848.1"/>
    </source>
</evidence>
<gene>
    <name evidence="1" type="ORF">BT62DRAFT_928132</name>
</gene>
<name>A0A9P7W276_9AGAR</name>
<keyword evidence="2" id="KW-1185">Reference proteome</keyword>
<dbReference type="RefSeq" id="XP_043044348.1">
    <property type="nucleotide sequence ID" value="XM_043185446.1"/>
</dbReference>
<accession>A0A9P7W276</accession>
<evidence type="ECO:0000313" key="2">
    <source>
        <dbReference type="Proteomes" id="UP000812287"/>
    </source>
</evidence>
<reference evidence="1" key="1">
    <citation type="submission" date="2020-11" db="EMBL/GenBank/DDBJ databases">
        <title>Adaptations for nitrogen fixation in a non-lichenized fungal sporocarp promotes dispersal by wood-feeding termites.</title>
        <authorList>
            <consortium name="DOE Joint Genome Institute"/>
            <person name="Koch R.A."/>
            <person name="Yoon G."/>
            <person name="Arayal U."/>
            <person name="Lail K."/>
            <person name="Amirebrahimi M."/>
            <person name="Labutti K."/>
            <person name="Lipzen A."/>
            <person name="Riley R."/>
            <person name="Barry K."/>
            <person name="Henrissat B."/>
            <person name="Grigoriev I.V."/>
            <person name="Herr J.R."/>
            <person name="Aime M.C."/>
        </authorList>
    </citation>
    <scope>NUCLEOTIDE SEQUENCE</scope>
    <source>
        <strain evidence="1">MCA 3950</strain>
    </source>
</reference>
<dbReference type="AlphaFoldDB" id="A0A9P7W276"/>
<dbReference type="Proteomes" id="UP000812287">
    <property type="component" value="Unassembled WGS sequence"/>
</dbReference>
<organism evidence="1 2">
    <name type="scientific">Guyanagaster necrorhizus</name>
    <dbReference type="NCBI Taxonomy" id="856835"/>
    <lineage>
        <taxon>Eukaryota</taxon>
        <taxon>Fungi</taxon>
        <taxon>Dikarya</taxon>
        <taxon>Basidiomycota</taxon>
        <taxon>Agaricomycotina</taxon>
        <taxon>Agaricomycetes</taxon>
        <taxon>Agaricomycetidae</taxon>
        <taxon>Agaricales</taxon>
        <taxon>Marasmiineae</taxon>
        <taxon>Physalacriaceae</taxon>
        <taxon>Guyanagaster</taxon>
    </lineage>
</organism>